<evidence type="ECO:0000313" key="3">
    <source>
        <dbReference type="Proteomes" id="UP001497392"/>
    </source>
</evidence>
<name>A0ABP1FMJ0_9CHLO</name>
<gene>
    <name evidence="2" type="primary">g1737</name>
    <name evidence="2" type="ORF">VP750_LOCUS1484</name>
</gene>
<reference evidence="2 3" key="1">
    <citation type="submission" date="2024-06" db="EMBL/GenBank/DDBJ databases">
        <authorList>
            <person name="Kraege A."/>
            <person name="Thomma B."/>
        </authorList>
    </citation>
    <scope>NUCLEOTIDE SEQUENCE [LARGE SCALE GENOMIC DNA]</scope>
</reference>
<evidence type="ECO:0000256" key="1">
    <source>
        <dbReference type="SAM" id="MobiDB-lite"/>
    </source>
</evidence>
<sequence>MERQDAASQRAWDSQMPTQPWQSGLQQAGAPQHISPGVSRDSHTVKGRPVLQSRVVWAPLPAQPATSTAVHPPAAPFTVIGQEHEQSLPPPRAGMPAQQDLAGAAAERSDAGGGSLPAQRSHAAAKPLQLNPNHADLHPWASHIPEAQDMSLGVGCSLPIRGAEGSPSQGTPNLDLLNSIDMLMQQLPPFDAAALRKSDPAQSASLPGPPSMLSAAGMEPTTPQPCAGSERPWWHLSPVSSAREELPLSDAPAQLLQPDIGDIEDAGLPEMDTLEAPPQHTSSPAPAKKKGETYFI</sequence>
<proteinExistence type="predicted"/>
<feature type="region of interest" description="Disordered" evidence="1">
    <location>
        <begin position="1"/>
        <end position="45"/>
    </location>
</feature>
<organism evidence="2 3">
    <name type="scientific">Coccomyxa viridis</name>
    <dbReference type="NCBI Taxonomy" id="1274662"/>
    <lineage>
        <taxon>Eukaryota</taxon>
        <taxon>Viridiplantae</taxon>
        <taxon>Chlorophyta</taxon>
        <taxon>core chlorophytes</taxon>
        <taxon>Trebouxiophyceae</taxon>
        <taxon>Trebouxiophyceae incertae sedis</taxon>
        <taxon>Coccomyxaceae</taxon>
        <taxon>Coccomyxa</taxon>
    </lineage>
</organism>
<feature type="region of interest" description="Disordered" evidence="1">
    <location>
        <begin position="84"/>
        <end position="124"/>
    </location>
</feature>
<evidence type="ECO:0000313" key="2">
    <source>
        <dbReference type="EMBL" id="CAL5219825.1"/>
    </source>
</evidence>
<keyword evidence="3" id="KW-1185">Reference proteome</keyword>
<accession>A0ABP1FMJ0</accession>
<dbReference type="Proteomes" id="UP001497392">
    <property type="component" value="Unassembled WGS sequence"/>
</dbReference>
<comment type="caution">
    <text evidence="2">The sequence shown here is derived from an EMBL/GenBank/DDBJ whole genome shotgun (WGS) entry which is preliminary data.</text>
</comment>
<feature type="region of interest" description="Disordered" evidence="1">
    <location>
        <begin position="196"/>
        <end position="296"/>
    </location>
</feature>
<feature type="compositionally biased region" description="Polar residues" evidence="1">
    <location>
        <begin position="11"/>
        <end position="26"/>
    </location>
</feature>
<protein>
    <submittedName>
        <fullName evidence="2">G1737 protein</fullName>
    </submittedName>
</protein>
<dbReference type="EMBL" id="CAXHTA020000002">
    <property type="protein sequence ID" value="CAL5219825.1"/>
    <property type="molecule type" value="Genomic_DNA"/>
</dbReference>